<protein>
    <submittedName>
        <fullName evidence="3">Putative Ribonuclease MRP protein subunit RMP1</fullName>
    </submittedName>
</protein>
<gene>
    <name evidence="3" type="ORF">MBM_08275</name>
</gene>
<dbReference type="InParanoid" id="K1WMK3"/>
<feature type="compositionally biased region" description="Basic and acidic residues" evidence="1">
    <location>
        <begin position="194"/>
        <end position="206"/>
    </location>
</feature>
<feature type="compositionally biased region" description="Low complexity" evidence="1">
    <location>
        <begin position="13"/>
        <end position="25"/>
    </location>
</feature>
<dbReference type="FunCoup" id="K1WMK3">
    <property type="interactions" value="66"/>
</dbReference>
<dbReference type="GO" id="GO:0000172">
    <property type="term" value="C:ribonuclease MRP complex"/>
    <property type="evidence" value="ECO:0007669"/>
    <property type="project" value="InterPro"/>
</dbReference>
<dbReference type="KEGG" id="mbe:MBM_08275"/>
<evidence type="ECO:0000313" key="3">
    <source>
        <dbReference type="EMBL" id="EKD13557.1"/>
    </source>
</evidence>
<dbReference type="GO" id="GO:0000466">
    <property type="term" value="P:maturation of 5.8S rRNA from tricistronic rRNA transcript (SSU-rRNA, 5.8S rRNA, LSU-rRNA)"/>
    <property type="evidence" value="ECO:0007669"/>
    <property type="project" value="TreeGrafter"/>
</dbReference>
<dbReference type="OrthoDB" id="5414547at2759"/>
<dbReference type="Proteomes" id="UP000006753">
    <property type="component" value="Unassembled WGS sequence"/>
</dbReference>
<organism evidence="3 4">
    <name type="scientific">Marssonina brunnea f. sp. multigermtubi (strain MB_m1)</name>
    <name type="common">Marssonina leaf spot fungus</name>
    <dbReference type="NCBI Taxonomy" id="1072389"/>
    <lineage>
        <taxon>Eukaryota</taxon>
        <taxon>Fungi</taxon>
        <taxon>Dikarya</taxon>
        <taxon>Ascomycota</taxon>
        <taxon>Pezizomycotina</taxon>
        <taxon>Leotiomycetes</taxon>
        <taxon>Helotiales</taxon>
        <taxon>Drepanopezizaceae</taxon>
        <taxon>Drepanopeziza</taxon>
    </lineage>
</organism>
<feature type="domain" description="RNase MRP protein 1 RNA binding" evidence="2">
    <location>
        <begin position="35"/>
        <end position="142"/>
    </location>
</feature>
<feature type="region of interest" description="Disordered" evidence="1">
    <location>
        <begin position="194"/>
        <end position="245"/>
    </location>
</feature>
<evidence type="ECO:0000259" key="2">
    <source>
        <dbReference type="Pfam" id="PF20945"/>
    </source>
</evidence>
<dbReference type="GO" id="GO:0042134">
    <property type="term" value="F:rRNA primary transcript binding"/>
    <property type="evidence" value="ECO:0007669"/>
    <property type="project" value="InterPro"/>
</dbReference>
<feature type="region of interest" description="Disordered" evidence="1">
    <location>
        <begin position="1"/>
        <end position="25"/>
    </location>
</feature>
<proteinExistence type="predicted"/>
<feature type="compositionally biased region" description="Pro residues" evidence="1">
    <location>
        <begin position="1"/>
        <end position="12"/>
    </location>
</feature>
<dbReference type="AlphaFoldDB" id="K1WMK3"/>
<dbReference type="PANTHER" id="PTHR37792">
    <property type="entry name" value="RIBONUCLEASE MRP PROTEIN SUBUNIT RMP1"/>
    <property type="match status" value="1"/>
</dbReference>
<keyword evidence="4" id="KW-1185">Reference proteome</keyword>
<dbReference type="GO" id="GO:0000294">
    <property type="term" value="P:nuclear-transcribed mRNA catabolic process, RNase MRP-dependent"/>
    <property type="evidence" value="ECO:0007669"/>
    <property type="project" value="TreeGrafter"/>
</dbReference>
<dbReference type="CDD" id="cd22573">
    <property type="entry name" value="RMP1_RBD"/>
    <property type="match status" value="1"/>
</dbReference>
<dbReference type="InterPro" id="IPR047204">
    <property type="entry name" value="RMP1_RBD"/>
</dbReference>
<dbReference type="Pfam" id="PF20945">
    <property type="entry name" value="RMP1"/>
    <property type="match status" value="1"/>
</dbReference>
<name>K1WMK3_MARBU</name>
<dbReference type="EMBL" id="JH921449">
    <property type="protein sequence ID" value="EKD13557.1"/>
    <property type="molecule type" value="Genomic_DNA"/>
</dbReference>
<dbReference type="InterPro" id="IPR047205">
    <property type="entry name" value="RMP1"/>
</dbReference>
<accession>K1WMK3</accession>
<evidence type="ECO:0000313" key="4">
    <source>
        <dbReference type="Proteomes" id="UP000006753"/>
    </source>
</evidence>
<reference evidence="3 4" key="1">
    <citation type="journal article" date="2012" name="BMC Genomics">
        <title>Sequencing the genome of Marssonina brunnea reveals fungus-poplar co-evolution.</title>
        <authorList>
            <person name="Zhu S."/>
            <person name="Cao Y.-Z."/>
            <person name="Jiang C."/>
            <person name="Tan B.-Y."/>
            <person name="Wang Z."/>
            <person name="Feng S."/>
            <person name="Zhang L."/>
            <person name="Su X.-H."/>
            <person name="Brejova B."/>
            <person name="Vinar T."/>
            <person name="Xu M."/>
            <person name="Wang M.-X."/>
            <person name="Zhang S.-G."/>
            <person name="Huang M.-R."/>
            <person name="Wu R."/>
            <person name="Zhou Y."/>
        </authorList>
    </citation>
    <scope>NUCLEOTIDE SEQUENCE [LARGE SCALE GENOMIC DNA]</scope>
    <source>
        <strain evidence="3 4">MB_m1</strain>
    </source>
</reference>
<dbReference type="PANTHER" id="PTHR37792:SF1">
    <property type="entry name" value="RIBONUCLEASE MRP PROTEIN SUBUNIT RMP1"/>
    <property type="match status" value="1"/>
</dbReference>
<dbReference type="STRING" id="1072389.K1WMK3"/>
<dbReference type="HOGENOM" id="CLU_031977_1_0_1"/>
<dbReference type="eggNOG" id="ENOG502S2QW">
    <property type="taxonomic scope" value="Eukaryota"/>
</dbReference>
<feature type="compositionally biased region" description="Basic residues" evidence="1">
    <location>
        <begin position="223"/>
        <end position="232"/>
    </location>
</feature>
<dbReference type="OMA" id="RAKWMMR"/>
<evidence type="ECO:0000256" key="1">
    <source>
        <dbReference type="SAM" id="MobiDB-lite"/>
    </source>
</evidence>
<sequence>MTAPKNPKPGPQQQPSSHPPTSATPLQELTSISQLLHLTHHRNKNQHRLAKWYKPFSQLRRQVGRLLPELEALEVAERFSGSGKENGEAEGKYVRAARERVERRVRFLEEWIVEKCYLAFSNVIADQRYAVLGLFLMATLARMQAVVEQWSVGVGGDREGQEQGKQKEGQIERALESAPGDEFDLGEVVTRESVMEEAEAKAASEPKKKRRAAHEIGLSNPSKPKKQKKKKKGGDAFDDMFAGLL</sequence>
<dbReference type="GeneID" id="18764210"/>